<sequence>MDDDDFDALYLDLMKEFLADATPTQWLAVATTMNYDGANALLDWMGKHPKLEPAVAKALYWYQQPGYFQHYAEEAKVPSINRAGWARIHALAQRVEGGKLAAATIGWDPANDLSSPTGNDAHPGYDWTSEAVQASEAKWQIPAFMLTAVPGTQPDIYAYVDDQGWEEGMPPHVRQALDEAMEEDELDNED</sequence>
<feature type="domain" description="DUF4274" evidence="1">
    <location>
        <begin position="22"/>
        <end position="85"/>
    </location>
</feature>
<keyword evidence="3" id="KW-1185">Reference proteome</keyword>
<organism evidence="2 3">
    <name type="scientific">Comamonas resistens</name>
    <dbReference type="NCBI Taxonomy" id="3046670"/>
    <lineage>
        <taxon>Bacteria</taxon>
        <taxon>Pseudomonadati</taxon>
        <taxon>Pseudomonadota</taxon>
        <taxon>Betaproteobacteria</taxon>
        <taxon>Burkholderiales</taxon>
        <taxon>Comamonadaceae</taxon>
        <taxon>Comamonas</taxon>
    </lineage>
</organism>
<reference evidence="2 3" key="1">
    <citation type="submission" date="2023-05" db="EMBL/GenBank/DDBJ databases">
        <authorList>
            <person name="Yin Y."/>
            <person name="Lu Z."/>
        </authorList>
    </citation>
    <scope>NUCLEOTIDE SEQUENCE [LARGE SCALE GENOMIC DNA]</scope>
    <source>
        <strain evidence="2 3">ZM22</strain>
    </source>
</reference>
<dbReference type="EMBL" id="CP125947">
    <property type="protein sequence ID" value="WHS64533.1"/>
    <property type="molecule type" value="Genomic_DNA"/>
</dbReference>
<proteinExistence type="predicted"/>
<evidence type="ECO:0000259" key="1">
    <source>
        <dbReference type="Pfam" id="PF14096"/>
    </source>
</evidence>
<accession>A0ABY8SNM2</accession>
<gene>
    <name evidence="2" type="ORF">QMY55_18865</name>
</gene>
<dbReference type="RefSeq" id="WP_283485674.1">
    <property type="nucleotide sequence ID" value="NZ_CP125947.1"/>
</dbReference>
<dbReference type="InterPro" id="IPR025369">
    <property type="entry name" value="DUF4274"/>
</dbReference>
<protein>
    <submittedName>
        <fullName evidence="2">DUF4274 domain-containing protein</fullName>
    </submittedName>
</protein>
<dbReference type="Proteomes" id="UP001240697">
    <property type="component" value="Chromosome"/>
</dbReference>
<evidence type="ECO:0000313" key="3">
    <source>
        <dbReference type="Proteomes" id="UP001240697"/>
    </source>
</evidence>
<name>A0ABY8SNM2_9BURK</name>
<dbReference type="Pfam" id="PF14096">
    <property type="entry name" value="DUF4274"/>
    <property type="match status" value="1"/>
</dbReference>
<evidence type="ECO:0000313" key="2">
    <source>
        <dbReference type="EMBL" id="WHS64533.1"/>
    </source>
</evidence>